<gene>
    <name evidence="2" type="ORF">A3A52_00900</name>
</gene>
<dbReference type="EMBL" id="MGHE01000004">
    <property type="protein sequence ID" value="OGM65467.1"/>
    <property type="molecule type" value="Genomic_DNA"/>
</dbReference>
<comment type="caution">
    <text evidence="2">The sequence shown here is derived from an EMBL/GenBank/DDBJ whole genome shotgun (WGS) entry which is preliminary data.</text>
</comment>
<proteinExistence type="predicted"/>
<feature type="transmembrane region" description="Helical" evidence="1">
    <location>
        <begin position="6"/>
        <end position="22"/>
    </location>
</feature>
<dbReference type="Proteomes" id="UP000177060">
    <property type="component" value="Unassembled WGS sequence"/>
</dbReference>
<dbReference type="InterPro" id="IPR021320">
    <property type="entry name" value="DUF2905"/>
</dbReference>
<organism evidence="2 3">
    <name type="scientific">Candidatus Woesebacteria bacterium RIFCSPLOWO2_01_FULL_39_14</name>
    <dbReference type="NCBI Taxonomy" id="1802518"/>
    <lineage>
        <taxon>Bacteria</taxon>
        <taxon>Candidatus Woeseibacteriota</taxon>
    </lineage>
</organism>
<keyword evidence="1" id="KW-0472">Membrane</keyword>
<protein>
    <recommendedName>
        <fullName evidence="4">DUF2905 domain-containing protein</fullName>
    </recommendedName>
</protein>
<evidence type="ECO:0000313" key="3">
    <source>
        <dbReference type="Proteomes" id="UP000177060"/>
    </source>
</evidence>
<accession>A0A1F8BN30</accession>
<evidence type="ECO:0000313" key="2">
    <source>
        <dbReference type="EMBL" id="OGM65467.1"/>
    </source>
</evidence>
<name>A0A1F8BN30_9BACT</name>
<keyword evidence="1" id="KW-1133">Transmembrane helix</keyword>
<feature type="transmembrane region" description="Helical" evidence="1">
    <location>
        <begin position="43"/>
        <end position="62"/>
    </location>
</feature>
<sequence>MSALEFFFVLYFICTAFIYAIQRRGAIPFTLPGDIYIHIGQKRIYIPLGSSLIASIILFLILNRFRR</sequence>
<keyword evidence="1" id="KW-0812">Transmembrane</keyword>
<evidence type="ECO:0008006" key="4">
    <source>
        <dbReference type="Google" id="ProtNLM"/>
    </source>
</evidence>
<dbReference type="AlphaFoldDB" id="A0A1F8BN30"/>
<reference evidence="2 3" key="1">
    <citation type="journal article" date="2016" name="Nat. Commun.">
        <title>Thousands of microbial genomes shed light on interconnected biogeochemical processes in an aquifer system.</title>
        <authorList>
            <person name="Anantharaman K."/>
            <person name="Brown C.T."/>
            <person name="Hug L.A."/>
            <person name="Sharon I."/>
            <person name="Castelle C.J."/>
            <person name="Probst A.J."/>
            <person name="Thomas B.C."/>
            <person name="Singh A."/>
            <person name="Wilkins M.J."/>
            <person name="Karaoz U."/>
            <person name="Brodie E.L."/>
            <person name="Williams K.H."/>
            <person name="Hubbard S.S."/>
            <person name="Banfield J.F."/>
        </authorList>
    </citation>
    <scope>NUCLEOTIDE SEQUENCE [LARGE SCALE GENOMIC DNA]</scope>
</reference>
<evidence type="ECO:0000256" key="1">
    <source>
        <dbReference type="SAM" id="Phobius"/>
    </source>
</evidence>
<dbReference type="Pfam" id="PF11146">
    <property type="entry name" value="DUF2905"/>
    <property type="match status" value="1"/>
</dbReference>